<proteinExistence type="predicted"/>
<organism evidence="1">
    <name type="scientific">marine sediment metagenome</name>
    <dbReference type="NCBI Taxonomy" id="412755"/>
    <lineage>
        <taxon>unclassified sequences</taxon>
        <taxon>metagenomes</taxon>
        <taxon>ecological metagenomes</taxon>
    </lineage>
</organism>
<dbReference type="AlphaFoldDB" id="A0A0F8Z0P1"/>
<feature type="non-terminal residue" evidence="1">
    <location>
        <position position="1"/>
    </location>
</feature>
<accession>A0A0F8Z0P1</accession>
<sequence length="47" mass="5554">AKERERFELTEAQYRFIPIELTIGKLTWEIDYCVRHGEARVTKKGGD</sequence>
<dbReference type="EMBL" id="LAZR01066348">
    <property type="protein sequence ID" value="KKK53746.1"/>
    <property type="molecule type" value="Genomic_DNA"/>
</dbReference>
<protein>
    <submittedName>
        <fullName evidence="1">Uncharacterized protein</fullName>
    </submittedName>
</protein>
<evidence type="ECO:0000313" key="1">
    <source>
        <dbReference type="EMBL" id="KKK53746.1"/>
    </source>
</evidence>
<name>A0A0F8Z0P1_9ZZZZ</name>
<reference evidence="1" key="1">
    <citation type="journal article" date="2015" name="Nature">
        <title>Complex archaea that bridge the gap between prokaryotes and eukaryotes.</title>
        <authorList>
            <person name="Spang A."/>
            <person name="Saw J.H."/>
            <person name="Jorgensen S.L."/>
            <person name="Zaremba-Niedzwiedzka K."/>
            <person name="Martijn J."/>
            <person name="Lind A.E."/>
            <person name="van Eijk R."/>
            <person name="Schleper C."/>
            <person name="Guy L."/>
            <person name="Ettema T.J."/>
        </authorList>
    </citation>
    <scope>NUCLEOTIDE SEQUENCE</scope>
</reference>
<gene>
    <name evidence="1" type="ORF">LCGC14_3091660</name>
</gene>
<comment type="caution">
    <text evidence="1">The sequence shown here is derived from an EMBL/GenBank/DDBJ whole genome shotgun (WGS) entry which is preliminary data.</text>
</comment>